<name>A0A918J0R5_9FLAO</name>
<reference evidence="2" key="1">
    <citation type="journal article" date="2014" name="Int. J. Syst. Evol. Microbiol.">
        <title>Complete genome sequence of Corynebacterium casei LMG S-19264T (=DSM 44701T), isolated from a smear-ripened cheese.</title>
        <authorList>
            <consortium name="US DOE Joint Genome Institute (JGI-PGF)"/>
            <person name="Walter F."/>
            <person name="Albersmeier A."/>
            <person name="Kalinowski J."/>
            <person name="Ruckert C."/>
        </authorList>
    </citation>
    <scope>NUCLEOTIDE SEQUENCE</scope>
    <source>
        <strain evidence="2">KCTC 12113</strain>
    </source>
</reference>
<organism evidence="2 3">
    <name type="scientific">Arenibacter certesii</name>
    <dbReference type="NCBI Taxonomy" id="228955"/>
    <lineage>
        <taxon>Bacteria</taxon>
        <taxon>Pseudomonadati</taxon>
        <taxon>Bacteroidota</taxon>
        <taxon>Flavobacteriia</taxon>
        <taxon>Flavobacteriales</taxon>
        <taxon>Flavobacteriaceae</taxon>
        <taxon>Arenibacter</taxon>
    </lineage>
</organism>
<dbReference type="PANTHER" id="PTHR36174:SF1">
    <property type="entry name" value="LIPID II:GLYCINE GLYCYLTRANSFERASE"/>
    <property type="match status" value="1"/>
</dbReference>
<dbReference type="Proteomes" id="UP000634668">
    <property type="component" value="Unassembled WGS sequence"/>
</dbReference>
<accession>A0A918J0R5</accession>
<evidence type="ECO:0000259" key="1">
    <source>
        <dbReference type="Pfam" id="PF13480"/>
    </source>
</evidence>
<comment type="caution">
    <text evidence="2">The sequence shown here is derived from an EMBL/GenBank/DDBJ whole genome shotgun (WGS) entry which is preliminary data.</text>
</comment>
<evidence type="ECO:0000313" key="3">
    <source>
        <dbReference type="Proteomes" id="UP000634668"/>
    </source>
</evidence>
<dbReference type="PANTHER" id="PTHR36174">
    <property type="entry name" value="LIPID II:GLYCINE GLYCYLTRANSFERASE"/>
    <property type="match status" value="1"/>
</dbReference>
<reference evidence="2" key="2">
    <citation type="submission" date="2020-09" db="EMBL/GenBank/DDBJ databases">
        <authorList>
            <person name="Sun Q."/>
            <person name="Kim S."/>
        </authorList>
    </citation>
    <scope>NUCLEOTIDE SEQUENCE</scope>
    <source>
        <strain evidence="2">KCTC 12113</strain>
    </source>
</reference>
<dbReference type="InterPro" id="IPR016181">
    <property type="entry name" value="Acyl_CoA_acyltransferase"/>
</dbReference>
<dbReference type="RefSeq" id="WP_034235468.1">
    <property type="nucleotide sequence ID" value="NZ_BMWP01000019.1"/>
</dbReference>
<protein>
    <recommendedName>
        <fullName evidence="1">BioF2-like acetyltransferase domain-containing protein</fullName>
    </recommendedName>
</protein>
<dbReference type="Gene3D" id="3.40.630.30">
    <property type="match status" value="1"/>
</dbReference>
<dbReference type="InterPro" id="IPR038740">
    <property type="entry name" value="BioF2-like_GNAT_dom"/>
</dbReference>
<dbReference type="SUPFAM" id="SSF55729">
    <property type="entry name" value="Acyl-CoA N-acyltransferases (Nat)"/>
    <property type="match status" value="1"/>
</dbReference>
<feature type="domain" description="BioF2-like acetyltransferase" evidence="1">
    <location>
        <begin position="150"/>
        <end position="284"/>
    </location>
</feature>
<evidence type="ECO:0000313" key="2">
    <source>
        <dbReference type="EMBL" id="GGW40784.1"/>
    </source>
</evidence>
<dbReference type="Pfam" id="PF13480">
    <property type="entry name" value="Acetyltransf_6"/>
    <property type="match status" value="1"/>
</dbReference>
<dbReference type="InterPro" id="IPR050644">
    <property type="entry name" value="PG_Glycine_Bridge_Synth"/>
</dbReference>
<keyword evidence="3" id="KW-1185">Reference proteome</keyword>
<gene>
    <name evidence="2" type="ORF">GCM10007383_27010</name>
</gene>
<proteinExistence type="predicted"/>
<dbReference type="AlphaFoldDB" id="A0A918J0R5"/>
<sequence>MLDIITEKKDWENALGQLGDYDFYHTYDYHHLSKNDTEDPVLLLYTNNHLTVALPLLVRPILNTPYLDATSVYGYAGPLCNNTSEYNDFKEFQNCLMAYFKKRNIISVFSRLNPYISNQNNILSGMGNVNPSGKVVNIDLTQTLDDQRSAYRRDTRSRINKARRLCSVRKAENAEDIRSFIDIYIETMKKLEADSSYFFDEDYFFNFLKCKDFETEILLAIHNESKEVVAGSMFVKTNNIIQYHLSGTNPDYMNITPSRLLLDEMRISGTQEKFTYFNLGGGYQSKEDALFNFKSSFSKDIRLFNVWKFIVDENVYNELKQDAAITETDFFPAYRAII</sequence>
<dbReference type="EMBL" id="BMWP01000019">
    <property type="protein sequence ID" value="GGW40784.1"/>
    <property type="molecule type" value="Genomic_DNA"/>
</dbReference>